<keyword evidence="7" id="KW-0819">tRNA processing</keyword>
<dbReference type="KEGG" id="tnl:113503176"/>
<dbReference type="InterPro" id="IPR019519">
    <property type="entry name" value="Elp5"/>
</dbReference>
<dbReference type="Gene3D" id="3.40.50.300">
    <property type="entry name" value="P-loop containing nucleotide triphosphate hydrolases"/>
    <property type="match status" value="1"/>
</dbReference>
<dbReference type="OrthoDB" id="166907at2759"/>
<dbReference type="GO" id="GO:0033588">
    <property type="term" value="C:elongator holoenzyme complex"/>
    <property type="evidence" value="ECO:0007669"/>
    <property type="project" value="InterPro"/>
</dbReference>
<dbReference type="GO" id="GO:0000049">
    <property type="term" value="F:tRNA binding"/>
    <property type="evidence" value="ECO:0007669"/>
    <property type="project" value="TreeGrafter"/>
</dbReference>
<reference evidence="10" key="1">
    <citation type="submission" date="2025-08" db="UniProtKB">
        <authorList>
            <consortium name="RefSeq"/>
        </authorList>
    </citation>
    <scope>IDENTIFICATION</scope>
</reference>
<evidence type="ECO:0000313" key="9">
    <source>
        <dbReference type="Proteomes" id="UP000322000"/>
    </source>
</evidence>
<evidence type="ECO:0000256" key="8">
    <source>
        <dbReference type="ARBA" id="ARBA00023242"/>
    </source>
</evidence>
<dbReference type="InterPro" id="IPR027417">
    <property type="entry name" value="P-loop_NTPase"/>
</dbReference>
<dbReference type="PANTHER" id="PTHR15641:SF1">
    <property type="entry name" value="ELONGATOR COMPLEX PROTEIN 5"/>
    <property type="match status" value="1"/>
</dbReference>
<evidence type="ECO:0000256" key="2">
    <source>
        <dbReference type="ARBA" id="ARBA00004496"/>
    </source>
</evidence>
<evidence type="ECO:0000256" key="4">
    <source>
        <dbReference type="ARBA" id="ARBA00009567"/>
    </source>
</evidence>
<organism evidence="9 10">
    <name type="scientific">Trichoplusia ni</name>
    <name type="common">Cabbage looper</name>
    <dbReference type="NCBI Taxonomy" id="7111"/>
    <lineage>
        <taxon>Eukaryota</taxon>
        <taxon>Metazoa</taxon>
        <taxon>Ecdysozoa</taxon>
        <taxon>Arthropoda</taxon>
        <taxon>Hexapoda</taxon>
        <taxon>Insecta</taxon>
        <taxon>Pterygota</taxon>
        <taxon>Neoptera</taxon>
        <taxon>Endopterygota</taxon>
        <taxon>Lepidoptera</taxon>
        <taxon>Glossata</taxon>
        <taxon>Ditrysia</taxon>
        <taxon>Noctuoidea</taxon>
        <taxon>Noctuidae</taxon>
        <taxon>Plusiinae</taxon>
        <taxon>Trichoplusia</taxon>
    </lineage>
</organism>
<dbReference type="UniPathway" id="UPA00988"/>
<evidence type="ECO:0000256" key="3">
    <source>
        <dbReference type="ARBA" id="ARBA00005043"/>
    </source>
</evidence>
<dbReference type="GO" id="GO:0005634">
    <property type="term" value="C:nucleus"/>
    <property type="evidence" value="ECO:0007669"/>
    <property type="project" value="UniProtKB-SubCell"/>
</dbReference>
<evidence type="ECO:0000256" key="1">
    <source>
        <dbReference type="ARBA" id="ARBA00004123"/>
    </source>
</evidence>
<evidence type="ECO:0000313" key="10">
    <source>
        <dbReference type="RefSeq" id="XP_026740807.1"/>
    </source>
</evidence>
<comment type="subcellular location">
    <subcellularLocation>
        <location evidence="2">Cytoplasm</location>
    </subcellularLocation>
    <subcellularLocation>
        <location evidence="1">Nucleus</location>
    </subcellularLocation>
</comment>
<evidence type="ECO:0000256" key="5">
    <source>
        <dbReference type="ARBA" id="ARBA00020264"/>
    </source>
</evidence>
<evidence type="ECO:0000256" key="6">
    <source>
        <dbReference type="ARBA" id="ARBA00022490"/>
    </source>
</evidence>
<keyword evidence="8" id="KW-0539">Nucleus</keyword>
<dbReference type="PANTHER" id="PTHR15641">
    <property type="entry name" value="ELONGATOR COMPLEX PROTEIN 5"/>
    <property type="match status" value="1"/>
</dbReference>
<name>A0A7E5WKE4_TRINI</name>
<dbReference type="AlphaFoldDB" id="A0A7E5WKE4"/>
<comment type="similarity">
    <text evidence="4">Belongs to the ELP5 family.</text>
</comment>
<dbReference type="RefSeq" id="XP_026740807.1">
    <property type="nucleotide sequence ID" value="XM_026885006.1"/>
</dbReference>
<dbReference type="Pfam" id="PF10483">
    <property type="entry name" value="Elong_Iki1"/>
    <property type="match status" value="1"/>
</dbReference>
<dbReference type="GO" id="GO:0005829">
    <property type="term" value="C:cytosol"/>
    <property type="evidence" value="ECO:0007669"/>
    <property type="project" value="TreeGrafter"/>
</dbReference>
<dbReference type="GO" id="GO:0002098">
    <property type="term" value="P:tRNA wobble uridine modification"/>
    <property type="evidence" value="ECO:0007669"/>
    <property type="project" value="InterPro"/>
</dbReference>
<protein>
    <recommendedName>
        <fullName evidence="5">Elongator complex protein 5</fullName>
    </recommendedName>
</protein>
<dbReference type="InParanoid" id="A0A7E5WKE4"/>
<gene>
    <name evidence="10" type="primary">LOC113503176</name>
</gene>
<dbReference type="Proteomes" id="UP000322000">
    <property type="component" value="Chromosome 18"/>
</dbReference>
<evidence type="ECO:0000256" key="7">
    <source>
        <dbReference type="ARBA" id="ARBA00022694"/>
    </source>
</evidence>
<dbReference type="GeneID" id="113503176"/>
<keyword evidence="9" id="KW-1185">Reference proteome</keyword>
<keyword evidence="6" id="KW-0963">Cytoplasm</keyword>
<comment type="pathway">
    <text evidence="3">tRNA modification; 5-methoxycarbonylmethyl-2-thiouridine-tRNA biosynthesis.</text>
</comment>
<proteinExistence type="inferred from homology"/>
<sequence>MHLSILSSICHFRLYFGSDVIKIATMTLFRIKSAPFVLIEDDLTKNILPLLIELIKDEKDHVNLFCYEQPSTLWRNVLKHHSNINYHDEFNSDLSKKSAKCSVIIDSVNQMALNMGWHESLKCLKRLQSDPNVNRLILVLHRDCMLHTAKLQSHLHHMVNAIISYDNTNPQKVWVKLKKGSKVLKSEELITYDNMSSSLRFTPVIKEQKKEEETPKLLPGNLTTFKIEVDQSEKIHKDNLKLPYMSKIHEGESKVYYEPDAVDDWDEEDPDEDLDI</sequence>
<accession>A0A7E5WKE4</accession>
<dbReference type="CTD" id="23587"/>